<dbReference type="SUPFAM" id="SSF56112">
    <property type="entry name" value="Protein kinase-like (PK-like)"/>
    <property type="match status" value="1"/>
</dbReference>
<dbReference type="SMART" id="SM00587">
    <property type="entry name" value="CHK"/>
    <property type="match status" value="1"/>
</dbReference>
<name>A0A5E4QYX7_9NEOP</name>
<proteinExistence type="predicted"/>
<dbReference type="PANTHER" id="PTHR11012:SF30">
    <property type="entry name" value="PROTEIN KINASE-LIKE DOMAIN-CONTAINING"/>
    <property type="match status" value="1"/>
</dbReference>
<feature type="domain" description="CHK kinase-like" evidence="1">
    <location>
        <begin position="123"/>
        <end position="307"/>
    </location>
</feature>
<evidence type="ECO:0000259" key="1">
    <source>
        <dbReference type="SMART" id="SM00587"/>
    </source>
</evidence>
<dbReference type="AlphaFoldDB" id="A0A5E4QYX7"/>
<organism evidence="2 3">
    <name type="scientific">Leptidea sinapis</name>
    <dbReference type="NCBI Taxonomy" id="189913"/>
    <lineage>
        <taxon>Eukaryota</taxon>
        <taxon>Metazoa</taxon>
        <taxon>Ecdysozoa</taxon>
        <taxon>Arthropoda</taxon>
        <taxon>Hexapoda</taxon>
        <taxon>Insecta</taxon>
        <taxon>Pterygota</taxon>
        <taxon>Neoptera</taxon>
        <taxon>Endopterygota</taxon>
        <taxon>Lepidoptera</taxon>
        <taxon>Glossata</taxon>
        <taxon>Ditrysia</taxon>
        <taxon>Papilionoidea</taxon>
        <taxon>Pieridae</taxon>
        <taxon>Dismorphiinae</taxon>
        <taxon>Leptidea</taxon>
    </lineage>
</organism>
<dbReference type="Gene3D" id="3.90.1200.10">
    <property type="match status" value="1"/>
</dbReference>
<dbReference type="Proteomes" id="UP000324832">
    <property type="component" value="Unassembled WGS sequence"/>
</dbReference>
<dbReference type="PANTHER" id="PTHR11012">
    <property type="entry name" value="PROTEIN KINASE-LIKE DOMAIN-CONTAINING"/>
    <property type="match status" value="1"/>
</dbReference>
<dbReference type="InterPro" id="IPR015897">
    <property type="entry name" value="CHK_kinase-like"/>
</dbReference>
<dbReference type="EMBL" id="FZQP02006782">
    <property type="protein sequence ID" value="VVD03611.1"/>
    <property type="molecule type" value="Genomic_DNA"/>
</dbReference>
<reference evidence="2 3" key="1">
    <citation type="submission" date="2017-07" db="EMBL/GenBank/DDBJ databases">
        <authorList>
            <person name="Talla V."/>
            <person name="Backstrom N."/>
        </authorList>
    </citation>
    <scope>NUCLEOTIDE SEQUENCE [LARGE SCALE GENOMIC DNA]</scope>
</reference>
<dbReference type="Pfam" id="PF02958">
    <property type="entry name" value="EcKL"/>
    <property type="match status" value="1"/>
</dbReference>
<dbReference type="InterPro" id="IPR004119">
    <property type="entry name" value="EcKL"/>
</dbReference>
<evidence type="ECO:0000313" key="3">
    <source>
        <dbReference type="Proteomes" id="UP000324832"/>
    </source>
</evidence>
<protein>
    <recommendedName>
        <fullName evidence="1">CHK kinase-like domain-containing protein</fullName>
    </recommendedName>
</protein>
<sequence>MIISEDRLNEIVCNIAKNIGLQSWRYESQEKEDNIENYFGILIPLTLMGTIKTNEIKINIYLKVPVIDAPSRWTEVFNNIYACEAFFYGTIIPMYKSLSNFGEIDEFIPECYFTDATPGKQVIALKNMTFNGFRTYQVQKFLDFDHTISALKALAKFHAFWVILEKKGKAPSCKLLRPHTNTYPAEYNMRLKIALLNDTKYFHGSKYENYIRSLLNNFDQIRVESTTKAKRLVYGHGDYWKENILFKSKDGEPIQACMLDFQNSRLISPAQDFLSFLLYSHSSPSRHQNFDNFISVYLEQFNCILLENNTEVQTYNDEFKHDLKIVAEDCVITSFMAFALWLGLEGETLIKRKYELDRSESITHFINIVNNILDDLSNLGYISI</sequence>
<dbReference type="InterPro" id="IPR011009">
    <property type="entry name" value="Kinase-like_dom_sf"/>
</dbReference>
<accession>A0A5E4QYX7</accession>
<evidence type="ECO:0000313" key="2">
    <source>
        <dbReference type="EMBL" id="VVD03611.1"/>
    </source>
</evidence>
<keyword evidence="3" id="KW-1185">Reference proteome</keyword>
<gene>
    <name evidence="2" type="ORF">LSINAPIS_LOCUS13568</name>
</gene>